<dbReference type="InterPro" id="IPR006680">
    <property type="entry name" value="Amidohydro-rel"/>
</dbReference>
<evidence type="ECO:0000313" key="3">
    <source>
        <dbReference type="Proteomes" id="UP000190312"/>
    </source>
</evidence>
<evidence type="ECO:0000259" key="1">
    <source>
        <dbReference type="Pfam" id="PF04909"/>
    </source>
</evidence>
<sequence>MHPQGDTLNQDVVIAAANHIIEFAPLVPQISLLVVVYHIGAPDQARGPGSLQPGYAEFMDLLRIGHVWAELSGTYRFPDLPDLNENVTDILPTAPDRAVWGSDWPHSGGVEANPGGDCNKWYRDVEGGTGQQLAHKIWVENSKELWQWDNGG</sequence>
<name>A0A1S9DAA7_ASPOZ</name>
<dbReference type="EMBL" id="MKZY01000008">
    <property type="protein sequence ID" value="OOO06017.1"/>
    <property type="molecule type" value="Genomic_DNA"/>
</dbReference>
<proteinExistence type="predicted"/>
<dbReference type="SUPFAM" id="SSF51556">
    <property type="entry name" value="Metallo-dependent hydrolases"/>
    <property type="match status" value="1"/>
</dbReference>
<dbReference type="OrthoDB" id="2135488at2759"/>
<gene>
    <name evidence="2" type="ORF">OAory_01016780</name>
</gene>
<dbReference type="InterPro" id="IPR032466">
    <property type="entry name" value="Metal_Hydrolase"/>
</dbReference>
<dbReference type="AlphaFoldDB" id="A0A1S9DAA7"/>
<dbReference type="InterPro" id="IPR052358">
    <property type="entry name" value="Aro_Compnd_Degr_Hydrolases"/>
</dbReference>
<comment type="caution">
    <text evidence="2">The sequence shown here is derived from an EMBL/GenBank/DDBJ whole genome shotgun (WGS) entry which is preliminary data.</text>
</comment>
<protein>
    <submittedName>
        <fullName evidence="2">Amidohydrolase 2</fullName>
    </submittedName>
</protein>
<feature type="domain" description="Amidohydrolase-related" evidence="1">
    <location>
        <begin position="29"/>
        <end position="146"/>
    </location>
</feature>
<dbReference type="GO" id="GO:0016787">
    <property type="term" value="F:hydrolase activity"/>
    <property type="evidence" value="ECO:0007669"/>
    <property type="project" value="UniProtKB-KW"/>
</dbReference>
<accession>A0A1S9DAA7</accession>
<dbReference type="Proteomes" id="UP000190312">
    <property type="component" value="Unassembled WGS sequence"/>
</dbReference>
<keyword evidence="2" id="KW-0378">Hydrolase</keyword>
<dbReference type="Pfam" id="PF04909">
    <property type="entry name" value="Amidohydro_2"/>
    <property type="match status" value="1"/>
</dbReference>
<dbReference type="PANTHER" id="PTHR35563">
    <property type="entry name" value="BARREL METAL-DEPENDENT HYDROLASE, PUTATIVE (AFU_ORTHOLOGUE AFUA_1G16240)-RELATED"/>
    <property type="match status" value="1"/>
</dbReference>
<reference evidence="2 3" key="1">
    <citation type="submission" date="2016-10" db="EMBL/GenBank/DDBJ databases">
        <title>Genome sequencing of Aspergillus oryzae BCC7051.</title>
        <authorList>
            <person name="Thammarongtham C."/>
            <person name="Vorapreeda T."/>
            <person name="Nookaew I."/>
            <person name="Srisuk T."/>
            <person name="Land M."/>
            <person name="Jeennor S."/>
            <person name="Laoteng K."/>
        </authorList>
    </citation>
    <scope>NUCLEOTIDE SEQUENCE [LARGE SCALE GENOMIC DNA]</scope>
    <source>
        <strain evidence="2 3">BCC7051</strain>
    </source>
</reference>
<organism evidence="2 3">
    <name type="scientific">Aspergillus oryzae</name>
    <name type="common">Yellow koji mold</name>
    <dbReference type="NCBI Taxonomy" id="5062"/>
    <lineage>
        <taxon>Eukaryota</taxon>
        <taxon>Fungi</taxon>
        <taxon>Dikarya</taxon>
        <taxon>Ascomycota</taxon>
        <taxon>Pezizomycotina</taxon>
        <taxon>Eurotiomycetes</taxon>
        <taxon>Eurotiomycetidae</taxon>
        <taxon>Eurotiales</taxon>
        <taxon>Aspergillaceae</taxon>
        <taxon>Aspergillus</taxon>
        <taxon>Aspergillus subgen. Circumdati</taxon>
    </lineage>
</organism>
<evidence type="ECO:0000313" key="2">
    <source>
        <dbReference type="EMBL" id="OOO06017.1"/>
    </source>
</evidence>
<dbReference type="Gene3D" id="3.20.20.140">
    <property type="entry name" value="Metal-dependent hydrolases"/>
    <property type="match status" value="1"/>
</dbReference>
<dbReference type="PANTHER" id="PTHR35563:SF2">
    <property type="entry name" value="BARREL METAL-DEPENDENT HYDROLASE, PUTATIVE (AFU_ORTHOLOGUE AFUA_1G16240)-RELATED"/>
    <property type="match status" value="1"/>
</dbReference>